<dbReference type="PANTHER" id="PTHR23159:SF47">
    <property type="entry name" value="TRICHOHYALIN"/>
    <property type="match status" value="1"/>
</dbReference>
<feature type="region of interest" description="Disordered" evidence="3">
    <location>
        <begin position="1"/>
        <end position="26"/>
    </location>
</feature>
<keyword evidence="1 2" id="KW-0175">Coiled coil</keyword>
<reference evidence="6 7" key="1">
    <citation type="submission" date="2019-07" db="EMBL/GenBank/DDBJ databases">
        <title>Annotation for the trematode Paragonimus westermani.</title>
        <authorList>
            <person name="Choi Y.-J."/>
        </authorList>
    </citation>
    <scope>NUCLEOTIDE SEQUENCE [LARGE SCALE GENOMIC DNA]</scope>
    <source>
        <strain evidence="6">180907_Pwestermani</strain>
    </source>
</reference>
<gene>
    <name evidence="6" type="ORF">P879_07079</name>
</gene>
<evidence type="ECO:0000313" key="6">
    <source>
        <dbReference type="EMBL" id="KAF8570382.1"/>
    </source>
</evidence>
<feature type="domain" description="PUMA/OVT1 coiled-coil region" evidence="5">
    <location>
        <begin position="623"/>
        <end position="694"/>
    </location>
</feature>
<proteinExistence type="predicted"/>
<accession>A0A8T0DT64</accession>
<evidence type="ECO:0000256" key="1">
    <source>
        <dbReference type="ARBA" id="ARBA00023054"/>
    </source>
</evidence>
<feature type="coiled-coil region" evidence="2">
    <location>
        <begin position="435"/>
        <end position="541"/>
    </location>
</feature>
<dbReference type="SUPFAM" id="SSF57997">
    <property type="entry name" value="Tropomyosin"/>
    <property type="match status" value="1"/>
</dbReference>
<feature type="domain" description="Rootletin-like coiled-coil" evidence="4">
    <location>
        <begin position="234"/>
        <end position="409"/>
    </location>
</feature>
<name>A0A8T0DT64_9TREM</name>
<dbReference type="SUPFAM" id="SSF90257">
    <property type="entry name" value="Myosin rod fragments"/>
    <property type="match status" value="1"/>
</dbReference>
<dbReference type="PANTHER" id="PTHR23159">
    <property type="entry name" value="CENTROSOMAL PROTEIN 2"/>
    <property type="match status" value="1"/>
</dbReference>
<organism evidence="6 7">
    <name type="scientific">Paragonimus westermani</name>
    <dbReference type="NCBI Taxonomy" id="34504"/>
    <lineage>
        <taxon>Eukaryota</taxon>
        <taxon>Metazoa</taxon>
        <taxon>Spiralia</taxon>
        <taxon>Lophotrochozoa</taxon>
        <taxon>Platyhelminthes</taxon>
        <taxon>Trematoda</taxon>
        <taxon>Digenea</taxon>
        <taxon>Plagiorchiida</taxon>
        <taxon>Troglotremata</taxon>
        <taxon>Troglotrematidae</taxon>
        <taxon>Paragonimus</taxon>
    </lineage>
</organism>
<feature type="coiled-coil region" evidence="2">
    <location>
        <begin position="630"/>
        <end position="1211"/>
    </location>
</feature>
<evidence type="ECO:0000256" key="2">
    <source>
        <dbReference type="SAM" id="Coils"/>
    </source>
</evidence>
<evidence type="ECO:0000256" key="3">
    <source>
        <dbReference type="SAM" id="MobiDB-lite"/>
    </source>
</evidence>
<evidence type="ECO:0000259" key="5">
    <source>
        <dbReference type="Pfam" id="PF24627"/>
    </source>
</evidence>
<dbReference type="EMBL" id="JTDF01001172">
    <property type="protein sequence ID" value="KAF8570382.1"/>
    <property type="molecule type" value="Genomic_DNA"/>
</dbReference>
<protein>
    <recommendedName>
        <fullName evidence="8">Rootletin</fullName>
    </recommendedName>
</protein>
<dbReference type="InterPro" id="IPR055167">
    <property type="entry name" value="Rootletin-like_CC"/>
</dbReference>
<dbReference type="Proteomes" id="UP000699462">
    <property type="component" value="Unassembled WGS sequence"/>
</dbReference>
<dbReference type="Pfam" id="PF24627">
    <property type="entry name" value="PUMA_CC"/>
    <property type="match status" value="1"/>
</dbReference>
<keyword evidence="7" id="KW-1185">Reference proteome</keyword>
<dbReference type="AlphaFoldDB" id="A0A8T0DT64"/>
<dbReference type="OrthoDB" id="3549872at2759"/>
<sequence length="1216" mass="139891">MHEEDVNANSEKLHTLSSKRDKSSSSDSIFHEDLLKKCSRIADSSNYSVLETTRHFPLASLIDSQMHISKTRSYDSNNLEWDNKNHEEIAGQGHPSFCWKNKEICDTKTRSTTDCVHQCTCVGDTRRFEDLKVEESSSQSDSQSVRQNVQFHTGFAKHKSEGYQTKPYHKTSGNFAKRKLKQSKKHTVISDQEFSESCEDDSLMGITTAPTGVTWNLENRECRRKLDDELATYKQKLISYQESQQRQANLVQRLQGKVLQYKEKCRTLELKLQLAEAENQNRKVGLEENTAEHEATLGRLEEEQQRASTLASVNTMLREQLDQVTQANQALSSENQRTREEATRFKEHLERREAEWRDEEAAFNDYFTMEHGRLLTLWRAVVACRRQFAEVKGQVEREINSARADVSRMARISQTACENFATNLRAVEAQNQSSLEWEKTEKKKIERQLEELIHANESMRQQLDTGSKTNNRRLQEVNTELEETKRQLADRDRTIASLQRLRTGQSLCGRKEGGDINDPQARALVEEVQSMQQALRDMAQAVINEDPLSTVGLKDCCGRSRSRSPVYASGPGLVCSGSHVSRAGAYGRTGSPPPPVNSTGTCYWGDSTMSAIQAALTKRGMQLSDMGSKLSNVTNQYEATKTQLEDSENERRNLEHQLLRMRTDLDARRRERDEASRDLERCKSSLQTTINDKNEIEKARANLMDQVKNLQLSLERTQNAYEELQKHREQTEEELTNLNRDAEKSRRETERCQRCIEGLEERLSAAREEGTSLRESLQCARLEAEIKATERADLQESLAKCEARRVELEAEVLRLRNEQTVLNERLTKQQSKLEDVHSKRQLMQGSIRSLENDFAQLSAEFRAVEADKASLREALSQMEVQKNEMSSEKNTLNQSLTLSEAARERLEDEISRLNREKMDATEQLNAVTRHKNGLANELTQKSRDIDRLREVIARLGNEKEEICREKGELLSQLRACERECCQARELLVSTKKEHQNLEADYYQAKQQLIQLETKCGLLANENQELNIKKSNLLSDSKRAQAELQQEIERITQARDQIVHQSQRREQELQAALRTAKEASENEFNALRHQMVEARQVADDQTRDLIAAHKVELDEAKRKLEKEKEAHSSEIMSLQRERDEASLAAEAEKQAILSACEQERASLSERITSAYNQIKALEAELERIKREAQARHERDEAVKNELTQELKEFRKHFEETW</sequence>
<dbReference type="InterPro" id="IPR057531">
    <property type="entry name" value="PUMA/OVT1_CC"/>
</dbReference>
<evidence type="ECO:0000259" key="4">
    <source>
        <dbReference type="Pfam" id="PF15035"/>
    </source>
</evidence>
<dbReference type="Pfam" id="PF15035">
    <property type="entry name" value="Rootletin"/>
    <property type="match status" value="1"/>
</dbReference>
<evidence type="ECO:0000313" key="7">
    <source>
        <dbReference type="Proteomes" id="UP000699462"/>
    </source>
</evidence>
<feature type="coiled-coil region" evidence="2">
    <location>
        <begin position="223"/>
        <end position="355"/>
    </location>
</feature>
<evidence type="ECO:0008006" key="8">
    <source>
        <dbReference type="Google" id="ProtNLM"/>
    </source>
</evidence>
<comment type="caution">
    <text evidence="6">The sequence shown here is derived from an EMBL/GenBank/DDBJ whole genome shotgun (WGS) entry which is preliminary data.</text>
</comment>